<sequence length="66" mass="7445">MSAEFEALKIQFTHLDTESGPSREDLDKKIADLTEIVKADQSRLYSRLHNSRCTVLKTKIKAPPTA</sequence>
<dbReference type="AlphaFoldDB" id="F8NJT7"/>
<dbReference type="KEGG" id="sla:SERLADRAFT_380636"/>
<dbReference type="HOGENOM" id="CLU_2838331_0_0_1"/>
<dbReference type="EMBL" id="GL945430">
    <property type="protein sequence ID" value="EGO28673.1"/>
    <property type="molecule type" value="Genomic_DNA"/>
</dbReference>
<organism>
    <name type="scientific">Serpula lacrymans var. lacrymans (strain S7.9)</name>
    <name type="common">Dry rot fungus</name>
    <dbReference type="NCBI Taxonomy" id="578457"/>
    <lineage>
        <taxon>Eukaryota</taxon>
        <taxon>Fungi</taxon>
        <taxon>Dikarya</taxon>
        <taxon>Basidiomycota</taxon>
        <taxon>Agaricomycotina</taxon>
        <taxon>Agaricomycetes</taxon>
        <taxon>Agaricomycetidae</taxon>
        <taxon>Boletales</taxon>
        <taxon>Coniophorineae</taxon>
        <taxon>Serpulaceae</taxon>
        <taxon>Serpula</taxon>
    </lineage>
</organism>
<evidence type="ECO:0000313" key="1">
    <source>
        <dbReference type="EMBL" id="EGO28673.1"/>
    </source>
</evidence>
<name>F8NJT7_SERL9</name>
<reference evidence="1" key="1">
    <citation type="submission" date="2011-04" db="EMBL/GenBank/DDBJ databases">
        <title>Evolution of plant cell wall degrading machinery underlies the functional diversity of forest fungi.</title>
        <authorList>
            <consortium name="US DOE Joint Genome Institute (JGI-PGF)"/>
            <person name="Eastwood D.C."/>
            <person name="Floudas D."/>
            <person name="Binder M."/>
            <person name="Majcherczyk A."/>
            <person name="Schneider P."/>
            <person name="Aerts A."/>
            <person name="Asiegbu F.O."/>
            <person name="Baker S.E."/>
            <person name="Barry K."/>
            <person name="Bendiksby M."/>
            <person name="Blumentritt M."/>
            <person name="Coutinho P.M."/>
            <person name="Cullen D."/>
            <person name="Cullen D."/>
            <person name="Gathman A."/>
            <person name="Goodell B."/>
            <person name="Henrissat B."/>
            <person name="Ihrmark K."/>
            <person name="Kauserud H."/>
            <person name="Kohler A."/>
            <person name="LaButti K."/>
            <person name="Lapidus A."/>
            <person name="Lavin J.L."/>
            <person name="Lee Y.-H."/>
            <person name="Lindquist E."/>
            <person name="Lilly W."/>
            <person name="Lucas S."/>
            <person name="Morin E."/>
            <person name="Murat C."/>
            <person name="Oguiza J.A."/>
            <person name="Park J."/>
            <person name="Pisabarro A.G."/>
            <person name="Riley R."/>
            <person name="Rosling A."/>
            <person name="Salamov A."/>
            <person name="Schmidt O."/>
            <person name="Schmutz J."/>
            <person name="Skrede I."/>
            <person name="Stenlid J."/>
            <person name="Wiebenga A."/>
            <person name="Xie X."/>
            <person name="Kues U."/>
            <person name="Hibbett D.S."/>
            <person name="Hoffmeister D."/>
            <person name="Hogberg N."/>
            <person name="Martin F."/>
            <person name="Grigoriev I.V."/>
            <person name="Watkinson S.C."/>
        </authorList>
    </citation>
    <scope>NUCLEOTIDE SEQUENCE</scope>
    <source>
        <strain evidence="1">S7.9</strain>
    </source>
</reference>
<protein>
    <submittedName>
        <fullName evidence="1">Uncharacterized protein</fullName>
    </submittedName>
</protein>
<dbReference type="OrthoDB" id="3259063at2759"/>
<dbReference type="GeneID" id="18810899"/>
<dbReference type="Proteomes" id="UP000008064">
    <property type="component" value="Unassembled WGS sequence"/>
</dbReference>
<accession>F8NJT7</accession>
<dbReference type="RefSeq" id="XP_007314872.1">
    <property type="nucleotide sequence ID" value="XM_007314810.1"/>
</dbReference>
<feature type="non-terminal residue" evidence="1">
    <location>
        <position position="66"/>
    </location>
</feature>
<proteinExistence type="predicted"/>
<gene>
    <name evidence="1" type="ORF">SERLADRAFT_380636</name>
</gene>